<dbReference type="RefSeq" id="WP_227889728.1">
    <property type="nucleotide sequence ID" value="NZ_JAJFZQ010000002.1"/>
</dbReference>
<evidence type="ECO:0000313" key="3">
    <source>
        <dbReference type="Proteomes" id="UP001139168"/>
    </source>
</evidence>
<evidence type="ECO:0008006" key="4">
    <source>
        <dbReference type="Google" id="ProtNLM"/>
    </source>
</evidence>
<proteinExistence type="predicted"/>
<sequence>MDQNGSSRRRGTGEPTGAGQAAGANLSVYEAEPGTAPRDPHTAHGDSAQNGPAQASAGFGPSYRDGFTGSLALQGAESLTQDEAGAVLSRLDALMRWAQAQQAKVLHRMETVFRDDLLEDVGREDPGLTFSLAAEEAAAILHLPTNTAILHLPTNTAKMLMSDAGRLCSTHTATLTGLEQGTCAGGAGPVPECPRG</sequence>
<keyword evidence="3" id="KW-1185">Reference proteome</keyword>
<evidence type="ECO:0000313" key="2">
    <source>
        <dbReference type="EMBL" id="MCC3264876.1"/>
    </source>
</evidence>
<organism evidence="2 3">
    <name type="scientific">Arthrobacter gengyunqii</name>
    <dbReference type="NCBI Taxonomy" id="2886940"/>
    <lineage>
        <taxon>Bacteria</taxon>
        <taxon>Bacillati</taxon>
        <taxon>Actinomycetota</taxon>
        <taxon>Actinomycetes</taxon>
        <taxon>Micrococcales</taxon>
        <taxon>Micrococcaceae</taxon>
        <taxon>Arthrobacter</taxon>
    </lineage>
</organism>
<dbReference type="Proteomes" id="UP001139168">
    <property type="component" value="Unassembled WGS sequence"/>
</dbReference>
<name>A0ABS8GEH8_9MICC</name>
<reference evidence="2" key="1">
    <citation type="submission" date="2021-10" db="EMBL/GenBank/DDBJ databases">
        <title>Novel species in genus Arthrobacter.</title>
        <authorList>
            <person name="Liu Y."/>
        </authorList>
    </citation>
    <scope>NUCLEOTIDE SEQUENCE</scope>
    <source>
        <strain evidence="2">Zg-Y786</strain>
    </source>
</reference>
<gene>
    <name evidence="2" type="ORF">LJ752_02310</name>
</gene>
<dbReference type="EMBL" id="JAJFZQ010000002">
    <property type="protein sequence ID" value="MCC3264876.1"/>
    <property type="molecule type" value="Genomic_DNA"/>
</dbReference>
<feature type="region of interest" description="Disordered" evidence="1">
    <location>
        <begin position="1"/>
        <end position="61"/>
    </location>
</feature>
<protein>
    <recommendedName>
        <fullName evidence="4">HNH endonuclease</fullName>
    </recommendedName>
</protein>
<accession>A0ABS8GEH8</accession>
<comment type="caution">
    <text evidence="2">The sequence shown here is derived from an EMBL/GenBank/DDBJ whole genome shotgun (WGS) entry which is preliminary data.</text>
</comment>
<evidence type="ECO:0000256" key="1">
    <source>
        <dbReference type="SAM" id="MobiDB-lite"/>
    </source>
</evidence>